<evidence type="ECO:0000313" key="3">
    <source>
        <dbReference type="Proteomes" id="UP000284706"/>
    </source>
</evidence>
<proteinExistence type="predicted"/>
<name>A0A409YD29_9AGAR</name>
<keyword evidence="1" id="KW-0472">Membrane</keyword>
<feature type="transmembrane region" description="Helical" evidence="1">
    <location>
        <begin position="16"/>
        <end position="35"/>
    </location>
</feature>
<dbReference type="EMBL" id="NHYE01000978">
    <property type="protein sequence ID" value="PPR00916.1"/>
    <property type="molecule type" value="Genomic_DNA"/>
</dbReference>
<comment type="caution">
    <text evidence="2">The sequence shown here is derived from an EMBL/GenBank/DDBJ whole genome shotgun (WGS) entry which is preliminary data.</text>
</comment>
<dbReference type="AlphaFoldDB" id="A0A409YD29"/>
<dbReference type="InParanoid" id="A0A409YD29"/>
<evidence type="ECO:0000313" key="2">
    <source>
        <dbReference type="EMBL" id="PPR00916.1"/>
    </source>
</evidence>
<feature type="transmembrane region" description="Helical" evidence="1">
    <location>
        <begin position="96"/>
        <end position="118"/>
    </location>
</feature>
<keyword evidence="1" id="KW-0812">Transmembrane</keyword>
<feature type="transmembrane region" description="Helical" evidence="1">
    <location>
        <begin position="204"/>
        <end position="231"/>
    </location>
</feature>
<feature type="transmembrane region" description="Helical" evidence="1">
    <location>
        <begin position="47"/>
        <end position="65"/>
    </location>
</feature>
<reference evidence="2 3" key="1">
    <citation type="journal article" date="2018" name="Evol. Lett.">
        <title>Horizontal gene cluster transfer increased hallucinogenic mushroom diversity.</title>
        <authorList>
            <person name="Reynolds H.T."/>
            <person name="Vijayakumar V."/>
            <person name="Gluck-Thaler E."/>
            <person name="Korotkin H.B."/>
            <person name="Matheny P.B."/>
            <person name="Slot J.C."/>
        </authorList>
    </citation>
    <scope>NUCLEOTIDE SEQUENCE [LARGE SCALE GENOMIC DNA]</scope>
    <source>
        <strain evidence="2 3">SRW20</strain>
    </source>
</reference>
<accession>A0A409YD29</accession>
<dbReference type="Proteomes" id="UP000284706">
    <property type="component" value="Unassembled WGS sequence"/>
</dbReference>
<gene>
    <name evidence="2" type="ORF">CVT26_015526</name>
</gene>
<organism evidence="2 3">
    <name type="scientific">Gymnopilus dilepis</name>
    <dbReference type="NCBI Taxonomy" id="231916"/>
    <lineage>
        <taxon>Eukaryota</taxon>
        <taxon>Fungi</taxon>
        <taxon>Dikarya</taxon>
        <taxon>Basidiomycota</taxon>
        <taxon>Agaricomycotina</taxon>
        <taxon>Agaricomycetes</taxon>
        <taxon>Agaricomycetidae</taxon>
        <taxon>Agaricales</taxon>
        <taxon>Agaricineae</taxon>
        <taxon>Hymenogastraceae</taxon>
        <taxon>Gymnopilus</taxon>
    </lineage>
</organism>
<evidence type="ECO:0000256" key="1">
    <source>
        <dbReference type="SAM" id="Phobius"/>
    </source>
</evidence>
<keyword evidence="1" id="KW-1133">Transmembrane helix</keyword>
<feature type="transmembrane region" description="Helical" evidence="1">
    <location>
        <begin position="237"/>
        <end position="258"/>
    </location>
</feature>
<protein>
    <recommendedName>
        <fullName evidence="4">7TM GPCR serpentine receptor class x (Srx) domain-containing protein</fullName>
    </recommendedName>
</protein>
<feature type="transmembrane region" description="Helical" evidence="1">
    <location>
        <begin position="170"/>
        <end position="192"/>
    </location>
</feature>
<feature type="transmembrane region" description="Helical" evidence="1">
    <location>
        <begin position="130"/>
        <end position="150"/>
    </location>
</feature>
<sequence>MSTLPTERTIWVGNNFATIAYGVDIYMVFHSWYLLKGLNTQTRRMRVIYIAFSVIQLFLFTLLIATNGVTEQFMWIDHRDFPGGPLAFFQAVGSSWYQVLNVACGVISLAMSDALLLYRCYIIWNANWQIMAFPLLIFASEVVTGFFFIVETAHPEAPFYLAQSTNFSVPWISIASGLNTLLTALIVGRILYVSRQNNTLSYYTGVIAILVESAIPLALSGIAFVICMALNLIENLALASIMGALNILCPQAIIIRVANGRAWSENTMHELATSMEFAERKTVSGHTGELSESSTTVV</sequence>
<dbReference type="OrthoDB" id="3351617at2759"/>
<keyword evidence="3" id="KW-1185">Reference proteome</keyword>
<evidence type="ECO:0008006" key="4">
    <source>
        <dbReference type="Google" id="ProtNLM"/>
    </source>
</evidence>